<sequence>MNQQISGRELPFFTIPVSFQEKTRIQGKKQDLFQPKAERVRHNDPEPVGLGERNTQEPEIAVHTSGISSPIHRNIDPTQIEHSIVTPESNLHRDAPWLQMSQFPEKT</sequence>
<evidence type="ECO:0000256" key="1">
    <source>
        <dbReference type="SAM" id="MobiDB-lite"/>
    </source>
</evidence>
<proteinExistence type="predicted"/>
<dbReference type="Proteomes" id="UP000765509">
    <property type="component" value="Unassembled WGS sequence"/>
</dbReference>
<keyword evidence="3" id="KW-1185">Reference proteome</keyword>
<gene>
    <name evidence="2" type="ORF">O181_021838</name>
</gene>
<reference evidence="2" key="1">
    <citation type="submission" date="2021-03" db="EMBL/GenBank/DDBJ databases">
        <title>Draft genome sequence of rust myrtle Austropuccinia psidii MF-1, a brazilian biotype.</title>
        <authorList>
            <person name="Quecine M.C."/>
            <person name="Pachon D.M.R."/>
            <person name="Bonatelli M.L."/>
            <person name="Correr F.H."/>
            <person name="Franceschini L.M."/>
            <person name="Leite T.F."/>
            <person name="Margarido G.R.A."/>
            <person name="Almeida C.A."/>
            <person name="Ferrarezi J.A."/>
            <person name="Labate C.A."/>
        </authorList>
    </citation>
    <scope>NUCLEOTIDE SEQUENCE</scope>
    <source>
        <strain evidence="2">MF-1</strain>
    </source>
</reference>
<feature type="region of interest" description="Disordered" evidence="1">
    <location>
        <begin position="29"/>
        <end position="57"/>
    </location>
</feature>
<organism evidence="2 3">
    <name type="scientific">Austropuccinia psidii MF-1</name>
    <dbReference type="NCBI Taxonomy" id="1389203"/>
    <lineage>
        <taxon>Eukaryota</taxon>
        <taxon>Fungi</taxon>
        <taxon>Dikarya</taxon>
        <taxon>Basidiomycota</taxon>
        <taxon>Pucciniomycotina</taxon>
        <taxon>Pucciniomycetes</taxon>
        <taxon>Pucciniales</taxon>
        <taxon>Sphaerophragmiaceae</taxon>
        <taxon>Austropuccinia</taxon>
    </lineage>
</organism>
<protein>
    <submittedName>
        <fullName evidence="2">Uncharacterized protein</fullName>
    </submittedName>
</protein>
<dbReference type="OrthoDB" id="2157866at2759"/>
<comment type="caution">
    <text evidence="2">The sequence shown here is derived from an EMBL/GenBank/DDBJ whole genome shotgun (WGS) entry which is preliminary data.</text>
</comment>
<feature type="compositionally biased region" description="Basic and acidic residues" evidence="1">
    <location>
        <begin position="29"/>
        <end position="45"/>
    </location>
</feature>
<name>A0A9Q3GVS8_9BASI</name>
<evidence type="ECO:0000313" key="2">
    <source>
        <dbReference type="EMBL" id="MBW0482123.1"/>
    </source>
</evidence>
<dbReference type="EMBL" id="AVOT02006660">
    <property type="protein sequence ID" value="MBW0482123.1"/>
    <property type="molecule type" value="Genomic_DNA"/>
</dbReference>
<dbReference type="AlphaFoldDB" id="A0A9Q3GVS8"/>
<accession>A0A9Q3GVS8</accession>
<evidence type="ECO:0000313" key="3">
    <source>
        <dbReference type="Proteomes" id="UP000765509"/>
    </source>
</evidence>